<comment type="caution">
    <text evidence="14">The sequence shown here is derived from an EMBL/GenBank/DDBJ whole genome shotgun (WGS) entry which is preliminary data.</text>
</comment>
<evidence type="ECO:0000259" key="13">
    <source>
        <dbReference type="PROSITE" id="PS50879"/>
    </source>
</evidence>
<dbReference type="SUPFAM" id="SSF55658">
    <property type="entry name" value="L9 N-domain-like"/>
    <property type="match status" value="2"/>
</dbReference>
<feature type="region of interest" description="Disordered" evidence="12">
    <location>
        <begin position="1"/>
        <end position="29"/>
    </location>
</feature>
<evidence type="ECO:0000256" key="5">
    <source>
        <dbReference type="ARBA" id="ARBA00012180"/>
    </source>
</evidence>
<dbReference type="InterPro" id="IPR050092">
    <property type="entry name" value="RNase_H"/>
</dbReference>
<dbReference type="GO" id="GO:0043137">
    <property type="term" value="P:DNA replication, removal of RNA primer"/>
    <property type="evidence" value="ECO:0007669"/>
    <property type="project" value="TreeGrafter"/>
</dbReference>
<name>A0A0G2GNB6_PHACM</name>
<dbReference type="GO" id="GO:0046872">
    <property type="term" value="F:metal ion binding"/>
    <property type="evidence" value="ECO:0007669"/>
    <property type="project" value="UniProtKB-KW"/>
</dbReference>
<evidence type="ECO:0000256" key="3">
    <source>
        <dbReference type="ARBA" id="ARBA00004065"/>
    </source>
</evidence>
<feature type="region of interest" description="Disordered" evidence="12">
    <location>
        <begin position="385"/>
        <end position="435"/>
    </location>
</feature>
<dbReference type="InterPro" id="IPR012337">
    <property type="entry name" value="RNaseH-like_sf"/>
</dbReference>
<dbReference type="Pfam" id="PF01693">
    <property type="entry name" value="Cauli_VI"/>
    <property type="match status" value="2"/>
</dbReference>
<comment type="catalytic activity">
    <reaction evidence="1">
        <text>Endonucleolytic cleavage to 5'-phosphomonoester.</text>
        <dbReference type="EC" id="3.1.26.4"/>
    </reaction>
</comment>
<dbReference type="PANTHER" id="PTHR10642:SF26">
    <property type="entry name" value="RIBONUCLEASE H1"/>
    <property type="match status" value="1"/>
</dbReference>
<dbReference type="Proteomes" id="UP000053317">
    <property type="component" value="Unassembled WGS sequence"/>
</dbReference>
<reference evidence="14 15" key="1">
    <citation type="submission" date="2015-05" db="EMBL/GenBank/DDBJ databases">
        <title>Distinctive expansion of gene families associated with plant cell wall degradation and secondary metabolism in the genomes of grapevine trunk pathogens.</title>
        <authorList>
            <person name="Lawrence D.P."/>
            <person name="Travadon R."/>
            <person name="Rolshausen P.E."/>
            <person name="Baumgartner K."/>
        </authorList>
    </citation>
    <scope>NUCLEOTIDE SEQUENCE [LARGE SCALE GENOMIC DNA]</scope>
    <source>
        <strain evidence="14">UCRPC4</strain>
    </source>
</reference>
<comment type="function">
    <text evidence="3">Endonuclease that specifically degrades the RNA of RNA-DNA hybrids.</text>
</comment>
<dbReference type="Gene3D" id="3.40.970.10">
    <property type="entry name" value="Ribonuclease H1, N-terminal domain"/>
    <property type="match status" value="2"/>
</dbReference>
<organism evidence="14 15">
    <name type="scientific">Phaeomoniella chlamydospora</name>
    <name type="common">Phaeoacremonium chlamydosporum</name>
    <dbReference type="NCBI Taxonomy" id="158046"/>
    <lineage>
        <taxon>Eukaryota</taxon>
        <taxon>Fungi</taxon>
        <taxon>Dikarya</taxon>
        <taxon>Ascomycota</taxon>
        <taxon>Pezizomycotina</taxon>
        <taxon>Eurotiomycetes</taxon>
        <taxon>Chaetothyriomycetidae</taxon>
        <taxon>Phaeomoniellales</taxon>
        <taxon>Phaeomoniellaceae</taxon>
        <taxon>Phaeomoniella</taxon>
    </lineage>
</organism>
<comment type="cofactor">
    <cofactor evidence="2">
        <name>Mg(2+)</name>
        <dbReference type="ChEBI" id="CHEBI:18420"/>
    </cofactor>
</comment>
<evidence type="ECO:0000313" key="15">
    <source>
        <dbReference type="Proteomes" id="UP000053317"/>
    </source>
</evidence>
<evidence type="ECO:0000256" key="7">
    <source>
        <dbReference type="ARBA" id="ARBA00022722"/>
    </source>
</evidence>
<dbReference type="EC" id="3.1.26.4" evidence="5"/>
<keyword evidence="15" id="KW-1185">Reference proteome</keyword>
<evidence type="ECO:0000256" key="1">
    <source>
        <dbReference type="ARBA" id="ARBA00000077"/>
    </source>
</evidence>
<evidence type="ECO:0000256" key="6">
    <source>
        <dbReference type="ARBA" id="ARBA00017721"/>
    </source>
</evidence>
<keyword evidence="11" id="KW-0460">Magnesium</keyword>
<reference evidence="14 15" key="2">
    <citation type="submission" date="2015-05" db="EMBL/GenBank/DDBJ databases">
        <authorList>
            <person name="Morales-Cruz A."/>
            <person name="Amrine K.C."/>
            <person name="Cantu D."/>
        </authorList>
    </citation>
    <scope>NUCLEOTIDE SEQUENCE [LARGE SCALE GENOMIC DNA]</scope>
    <source>
        <strain evidence="14">UCRPC4</strain>
    </source>
</reference>
<dbReference type="InterPro" id="IPR037056">
    <property type="entry name" value="RNase_H1_N_sf"/>
</dbReference>
<dbReference type="InterPro" id="IPR009027">
    <property type="entry name" value="Ribosomal_bL9/RNase_H1_N"/>
</dbReference>
<dbReference type="FunFam" id="3.40.970.10:FF:000002">
    <property type="entry name" value="Ribonuclease H"/>
    <property type="match status" value="1"/>
</dbReference>
<dbReference type="OrthoDB" id="407198at2759"/>
<dbReference type="InterPro" id="IPR036397">
    <property type="entry name" value="RNaseH_sf"/>
</dbReference>
<evidence type="ECO:0000256" key="4">
    <source>
        <dbReference type="ARBA" id="ARBA00005300"/>
    </source>
</evidence>
<feature type="compositionally biased region" description="Acidic residues" evidence="12">
    <location>
        <begin position="425"/>
        <end position="435"/>
    </location>
</feature>
<sequence length="491" mass="52871">MTGSKTAGSPIQAQTSPRQDLPTGAAGVKRKRVPDTKYYGVREGRIPGVYATWAECLHQVKGHKNALFQAFPTRAAAQAFVSGQPTDNSNGTTVTTGSNKPTKYYAVRVGRVPGIYTDWPSAQAQIVGWKQPKHRRFDSRAEAESFMMAPTVPNGLMNGASDEVRVLKGGEGLVMGEQTELLDGPGAWPLPSGAVDGFDPNVQLEADGKLRYKTLEEKKRRKTVPTFGSASVLKIYTDGSSLNNGQGGAVGGVGVYFGPGHKSNISEPLPGPRQTNQRAELTALLRALEVAPLHRPVEIYTDSRYAIGCITQWYDNWVRKGWVTAKGHKVENKDLIVEIKKMVDERKDSFGVDTVFVWVKGHAGSEGNQMADKLAVAGANGVGGRMGGGAKWEDDEDENGSDEDEIGEQQQPSAKSEEIAADVTGDADEISTIDYGDDAGTDIDMMAEMSKLADEAAAGAKLLAKKDNRRTRKGKTTGSHTMVVEDLEEDV</sequence>
<dbReference type="PROSITE" id="PS50879">
    <property type="entry name" value="RNASE_H_1"/>
    <property type="match status" value="1"/>
</dbReference>
<evidence type="ECO:0000256" key="11">
    <source>
        <dbReference type="ARBA" id="ARBA00022842"/>
    </source>
</evidence>
<keyword evidence="10" id="KW-0378">Hydrolase</keyword>
<keyword evidence="9" id="KW-0255">Endonuclease</keyword>
<accession>A0A0G2GNB6</accession>
<dbReference type="GO" id="GO:0003676">
    <property type="term" value="F:nucleic acid binding"/>
    <property type="evidence" value="ECO:0007669"/>
    <property type="project" value="InterPro"/>
</dbReference>
<evidence type="ECO:0000256" key="2">
    <source>
        <dbReference type="ARBA" id="ARBA00001946"/>
    </source>
</evidence>
<evidence type="ECO:0000256" key="9">
    <source>
        <dbReference type="ARBA" id="ARBA00022759"/>
    </source>
</evidence>
<keyword evidence="8" id="KW-0479">Metal-binding</keyword>
<dbReference type="Gene3D" id="3.30.420.10">
    <property type="entry name" value="Ribonuclease H-like superfamily/Ribonuclease H"/>
    <property type="match status" value="1"/>
</dbReference>
<dbReference type="EMBL" id="LCWF01000055">
    <property type="protein sequence ID" value="KKY24893.1"/>
    <property type="molecule type" value="Genomic_DNA"/>
</dbReference>
<dbReference type="FunFam" id="3.30.420.10:FF:000090">
    <property type="entry name" value="Ribonuclease H"/>
    <property type="match status" value="1"/>
</dbReference>
<dbReference type="AlphaFoldDB" id="A0A0G2GNB6"/>
<proteinExistence type="inferred from homology"/>
<keyword evidence="7" id="KW-0540">Nuclease</keyword>
<dbReference type="PANTHER" id="PTHR10642">
    <property type="entry name" value="RIBONUCLEASE H1"/>
    <property type="match status" value="1"/>
</dbReference>
<evidence type="ECO:0000256" key="8">
    <source>
        <dbReference type="ARBA" id="ARBA00022723"/>
    </source>
</evidence>
<dbReference type="InterPro" id="IPR011320">
    <property type="entry name" value="RNase_H1_N"/>
</dbReference>
<dbReference type="Pfam" id="PF00075">
    <property type="entry name" value="RNase_H"/>
    <property type="match status" value="1"/>
</dbReference>
<protein>
    <recommendedName>
        <fullName evidence="6">Ribonuclease H</fullName>
        <ecNumber evidence="5">3.1.26.4</ecNumber>
    </recommendedName>
</protein>
<feature type="domain" description="RNase H type-1" evidence="13">
    <location>
        <begin position="229"/>
        <end position="380"/>
    </location>
</feature>
<dbReference type="CDD" id="cd09280">
    <property type="entry name" value="RNase_HI_eukaryote_like"/>
    <property type="match status" value="1"/>
</dbReference>
<gene>
    <name evidence="14" type="ORF">UCRPC4_g02259</name>
</gene>
<feature type="compositionally biased region" description="Acidic residues" evidence="12">
    <location>
        <begin position="393"/>
        <end position="407"/>
    </location>
</feature>
<dbReference type="SUPFAM" id="SSF53098">
    <property type="entry name" value="Ribonuclease H-like"/>
    <property type="match status" value="1"/>
</dbReference>
<dbReference type="GO" id="GO:0004523">
    <property type="term" value="F:RNA-DNA hybrid ribonuclease activity"/>
    <property type="evidence" value="ECO:0007669"/>
    <property type="project" value="UniProtKB-EC"/>
</dbReference>
<evidence type="ECO:0000313" key="14">
    <source>
        <dbReference type="EMBL" id="KKY24893.1"/>
    </source>
</evidence>
<dbReference type="InterPro" id="IPR002156">
    <property type="entry name" value="RNaseH_domain"/>
</dbReference>
<feature type="compositionally biased region" description="Polar residues" evidence="12">
    <location>
        <begin position="1"/>
        <end position="18"/>
    </location>
</feature>
<comment type="similarity">
    <text evidence="4">Belongs to the RNase H family.</text>
</comment>
<feature type="region of interest" description="Disordered" evidence="12">
    <location>
        <begin position="467"/>
        <end position="491"/>
    </location>
</feature>
<dbReference type="FunFam" id="3.40.970.10:FF:000001">
    <property type="entry name" value="Ribonuclease H1"/>
    <property type="match status" value="1"/>
</dbReference>
<evidence type="ECO:0000256" key="12">
    <source>
        <dbReference type="SAM" id="MobiDB-lite"/>
    </source>
</evidence>
<evidence type="ECO:0000256" key="10">
    <source>
        <dbReference type="ARBA" id="ARBA00022801"/>
    </source>
</evidence>